<feature type="non-terminal residue" evidence="2">
    <location>
        <position position="1"/>
    </location>
</feature>
<organism evidence="2 3">
    <name type="scientific">Cirrhinus mrigala</name>
    <name type="common">Mrigala</name>
    <dbReference type="NCBI Taxonomy" id="683832"/>
    <lineage>
        <taxon>Eukaryota</taxon>
        <taxon>Metazoa</taxon>
        <taxon>Chordata</taxon>
        <taxon>Craniata</taxon>
        <taxon>Vertebrata</taxon>
        <taxon>Euteleostomi</taxon>
        <taxon>Actinopterygii</taxon>
        <taxon>Neopterygii</taxon>
        <taxon>Teleostei</taxon>
        <taxon>Ostariophysi</taxon>
        <taxon>Cypriniformes</taxon>
        <taxon>Cyprinidae</taxon>
        <taxon>Labeoninae</taxon>
        <taxon>Labeonini</taxon>
        <taxon>Cirrhinus</taxon>
    </lineage>
</organism>
<name>A0ABD0RWS6_CIRMR</name>
<evidence type="ECO:0000313" key="3">
    <source>
        <dbReference type="Proteomes" id="UP001529510"/>
    </source>
</evidence>
<gene>
    <name evidence="2" type="ORF">M9458_001027</name>
</gene>
<comment type="caution">
    <text evidence="2">The sequence shown here is derived from an EMBL/GenBank/DDBJ whole genome shotgun (WGS) entry which is preliminary data.</text>
</comment>
<dbReference type="InterPro" id="IPR000626">
    <property type="entry name" value="Ubiquitin-like_dom"/>
</dbReference>
<dbReference type="InterPro" id="IPR029071">
    <property type="entry name" value="Ubiquitin-like_domsf"/>
</dbReference>
<reference evidence="2 3" key="1">
    <citation type="submission" date="2024-05" db="EMBL/GenBank/DDBJ databases">
        <title>Genome sequencing and assembly of Indian major carp, Cirrhinus mrigala (Hamilton, 1822).</title>
        <authorList>
            <person name="Mohindra V."/>
            <person name="Chowdhury L.M."/>
            <person name="Lal K."/>
            <person name="Jena J.K."/>
        </authorList>
    </citation>
    <scope>NUCLEOTIDE SEQUENCE [LARGE SCALE GENOMIC DNA]</scope>
    <source>
        <strain evidence="2">CM1030</strain>
        <tissue evidence="2">Blood</tissue>
    </source>
</reference>
<sequence>LPPQLQAWGPRQCVKGDPKDTVPVRMYESLKNTTHTVFRVQGPLSPSPKCFSVNIFNGSNGVMVPVSAHSSDTIANLQQEVLKLRPDFVGCENLIYNGKPVEPHKSLHELQVKPGATLITYKKCKGG</sequence>
<dbReference type="Gene3D" id="3.10.20.90">
    <property type="entry name" value="Phosphatidylinositol 3-kinase Catalytic Subunit, Chain A, domain 1"/>
    <property type="match status" value="1"/>
</dbReference>
<dbReference type="EMBL" id="JAMKFB020000001">
    <property type="protein sequence ID" value="KAL0203009.1"/>
    <property type="molecule type" value="Genomic_DNA"/>
</dbReference>
<keyword evidence="3" id="KW-1185">Reference proteome</keyword>
<feature type="domain" description="Ubiquitin-like" evidence="1">
    <location>
        <begin position="51"/>
        <end position="127"/>
    </location>
</feature>
<dbReference type="PROSITE" id="PS50053">
    <property type="entry name" value="UBIQUITIN_2"/>
    <property type="match status" value="1"/>
</dbReference>
<evidence type="ECO:0000313" key="2">
    <source>
        <dbReference type="EMBL" id="KAL0203009.1"/>
    </source>
</evidence>
<dbReference type="AlphaFoldDB" id="A0ABD0RWS6"/>
<dbReference type="Proteomes" id="UP001529510">
    <property type="component" value="Unassembled WGS sequence"/>
</dbReference>
<dbReference type="CDD" id="cd17039">
    <property type="entry name" value="Ubl_ubiquitin_like"/>
    <property type="match status" value="1"/>
</dbReference>
<proteinExistence type="predicted"/>
<dbReference type="SUPFAM" id="SSF54236">
    <property type="entry name" value="Ubiquitin-like"/>
    <property type="match status" value="1"/>
</dbReference>
<evidence type="ECO:0000259" key="1">
    <source>
        <dbReference type="PROSITE" id="PS50053"/>
    </source>
</evidence>
<accession>A0ABD0RWS6</accession>
<protein>
    <recommendedName>
        <fullName evidence="1">Ubiquitin-like domain-containing protein</fullName>
    </recommendedName>
</protein>